<organism evidence="1 2">
    <name type="scientific">Melia azedarach</name>
    <name type="common">Chinaberry tree</name>
    <dbReference type="NCBI Taxonomy" id="155640"/>
    <lineage>
        <taxon>Eukaryota</taxon>
        <taxon>Viridiplantae</taxon>
        <taxon>Streptophyta</taxon>
        <taxon>Embryophyta</taxon>
        <taxon>Tracheophyta</taxon>
        <taxon>Spermatophyta</taxon>
        <taxon>Magnoliopsida</taxon>
        <taxon>eudicotyledons</taxon>
        <taxon>Gunneridae</taxon>
        <taxon>Pentapetalae</taxon>
        <taxon>rosids</taxon>
        <taxon>malvids</taxon>
        <taxon>Sapindales</taxon>
        <taxon>Meliaceae</taxon>
        <taxon>Melia</taxon>
    </lineage>
</organism>
<proteinExistence type="predicted"/>
<evidence type="ECO:0000313" key="2">
    <source>
        <dbReference type="Proteomes" id="UP001164539"/>
    </source>
</evidence>
<protein>
    <submittedName>
        <fullName evidence="1">Leucine-rich repeat receptor-like protein kinase</fullName>
    </submittedName>
</protein>
<dbReference type="Proteomes" id="UP001164539">
    <property type="component" value="Chromosome 4"/>
</dbReference>
<comment type="caution">
    <text evidence="1">The sequence shown here is derived from an EMBL/GenBank/DDBJ whole genome shotgun (WGS) entry which is preliminary data.</text>
</comment>
<gene>
    <name evidence="1" type="ORF">OWV82_008663</name>
</gene>
<evidence type="ECO:0000313" key="1">
    <source>
        <dbReference type="EMBL" id="KAJ4720914.1"/>
    </source>
</evidence>
<reference evidence="1 2" key="1">
    <citation type="journal article" date="2023" name="Science">
        <title>Complex scaffold remodeling in plant triterpene biosynthesis.</title>
        <authorList>
            <person name="De La Pena R."/>
            <person name="Hodgson H."/>
            <person name="Liu J.C."/>
            <person name="Stephenson M.J."/>
            <person name="Martin A.C."/>
            <person name="Owen C."/>
            <person name="Harkess A."/>
            <person name="Leebens-Mack J."/>
            <person name="Jimenez L.E."/>
            <person name="Osbourn A."/>
            <person name="Sattely E.S."/>
        </authorList>
    </citation>
    <scope>NUCLEOTIDE SEQUENCE [LARGE SCALE GENOMIC DNA]</scope>
    <source>
        <strain evidence="2">cv. JPN11</strain>
        <tissue evidence="1">Leaf</tissue>
    </source>
</reference>
<dbReference type="EMBL" id="CM051397">
    <property type="protein sequence ID" value="KAJ4720914.1"/>
    <property type="molecule type" value="Genomic_DNA"/>
</dbReference>
<accession>A0ACC1YD49</accession>
<sequence>MQTHLLFLYGCIGFSLVFAEGVHTVPNYELSTLLSIKAGFIDSLNALKDWKSPSNPVENSLMHCHWTGVWCNSRGFVEKLDLSNMNLSGSVSDSIQGLRSLSSLNISCNVFASSLPKSLANLTALKMIDVSQNNFIGGFPTGLGKASGLTSVNASSNNFSGFLPEDLGNATSLESLDFRGNFFEGSIPTSFKNLQKLKFLGLSGNNLTGKIPPELGQLSSLETIILGYNAFEGEIPAEFGNLTNLQYLDLAVGSLSGQIPPALGRLKQLTTVYLYRNNFTGKIPPELGNVMSLVFLDLSDNQIAGEIPLELAELKNLQLLNLMRNQLTGFIPDMLGDLTKLEVLELWKNSLKGSLPMKLGQNSPLQWLDVSSNSLTGEIPPGLCDSGNLTKLILFNNSFSGSFPTSLSTCKSLVRVRVQNNLISGTIPVGLGNLPLLERLELANNNLTGQIPEDVSLSTSLSFIDVSWNHLESSLPSSILSIPNLQTFMASHNNLQGKIPNELQACPSLSVLDLSSNRFSGEIPASIASCQKLVTLNLRNNQFSGEIPIAIATMLTLAILDLSNNSLVGRIPQNFGASPALEMLNLSYNKLEGPVPSNGILMAINPNELIGNAGLCSGVLPPCSQRIVAKSGEPRKLHINHVIIGFIIGTLVILSLGILIFVGKWVYKRWYLYNSFFDDLFKKSCKEWPWRLIAFQRLNFTSGEILACVKESNVIGMGGTGIVYKAEIHRPHMVVAVKKLWRAETDIENGDDLFGEVSLLGRLRHRNIVRLLGYLHNETDVMILYEYMPNGSLGAALHGKEAGKLLVDWVSRYNIAVGVAQGLNYLHHDCQPPVIHRDIKSNNILLDTNLEARIADFGLARTMVHKNETVSMVAGSYGYIAPEYGYTLKIDEKSDIYSFGVVLLELLTGKMPLDPAFGESIDIVEWVLRKIKSNRALAEALDPSIAGQCKHVQEEMLLVLRIALLCTAKLPKDRPSMRDVITMLGEAKPRRKSVCHNGGHNLSKERQIFGNSPVIGLL</sequence>
<keyword evidence="2" id="KW-1185">Reference proteome</keyword>
<name>A0ACC1YD49_MELAZ</name>